<dbReference type="Proteomes" id="UP000199343">
    <property type="component" value="Unassembled WGS sequence"/>
</dbReference>
<feature type="region of interest" description="Disordered" evidence="1">
    <location>
        <begin position="148"/>
        <end position="176"/>
    </location>
</feature>
<evidence type="ECO:0000256" key="1">
    <source>
        <dbReference type="SAM" id="MobiDB-lite"/>
    </source>
</evidence>
<evidence type="ECO:0000313" key="4">
    <source>
        <dbReference type="EMBL" id="WSA30714.1"/>
    </source>
</evidence>
<dbReference type="Pfam" id="PF01814">
    <property type="entry name" value="Hemerythrin"/>
    <property type="match status" value="1"/>
</dbReference>
<evidence type="ECO:0000259" key="2">
    <source>
        <dbReference type="Pfam" id="PF01814"/>
    </source>
</evidence>
<protein>
    <submittedName>
        <fullName evidence="3">Hemerythrin HHE cation binding domain-containing protein</fullName>
    </submittedName>
    <submittedName>
        <fullName evidence="4">Hemerythrin domain-containing protein</fullName>
    </submittedName>
</protein>
<name>A0A1C6VNL1_9ACTN</name>
<gene>
    <name evidence="3" type="ORF">GA0070608_3619</name>
    <name evidence="4" type="ORF">OIE14_21400</name>
</gene>
<dbReference type="OrthoDB" id="8225825at2"/>
<keyword evidence="6" id="KW-1185">Reference proteome</keyword>
<dbReference type="RefSeq" id="WP_091629494.1">
    <property type="nucleotide sequence ID" value="NZ_CP109071.1"/>
</dbReference>
<feature type="domain" description="Hemerythrin-like" evidence="2">
    <location>
        <begin position="17"/>
        <end position="137"/>
    </location>
</feature>
<evidence type="ECO:0000313" key="5">
    <source>
        <dbReference type="Proteomes" id="UP000199343"/>
    </source>
</evidence>
<evidence type="ECO:0000313" key="3">
    <source>
        <dbReference type="EMBL" id="SCL67929.1"/>
    </source>
</evidence>
<dbReference type="Proteomes" id="UP001334804">
    <property type="component" value="Chromosome"/>
</dbReference>
<dbReference type="STRING" id="47871.GA0070608_3619"/>
<dbReference type="InterPro" id="IPR012312">
    <property type="entry name" value="Hemerythrin-like"/>
</dbReference>
<dbReference type="EMBL" id="CP109071">
    <property type="protein sequence ID" value="WSA30714.1"/>
    <property type="molecule type" value="Genomic_DNA"/>
</dbReference>
<accession>A0A1C6VNL1</accession>
<evidence type="ECO:0000313" key="6">
    <source>
        <dbReference type="Proteomes" id="UP001334804"/>
    </source>
</evidence>
<sequence>MPPFTPDERLRAFGNQLIEVHLWLREELTRLRDGVDDPDVRPRELRAHCLAFCAALTRHHTGEDAGAFRVLADQVPELAPVLRELAADHHLVAETLRRVEQLVGGTAPPDEVRTELDTLAALLETHFVYEEKKLVGALNALTEGSTENLLGVSLPPPEGGPDRTGPIARRGGRRHR</sequence>
<dbReference type="EMBL" id="FMIC01000002">
    <property type="protein sequence ID" value="SCL67929.1"/>
    <property type="molecule type" value="Genomic_DNA"/>
</dbReference>
<reference evidence="3 5" key="1">
    <citation type="submission" date="2016-06" db="EMBL/GenBank/DDBJ databases">
        <authorList>
            <person name="Kjaerup R.B."/>
            <person name="Dalgaard T.S."/>
            <person name="Juul-Madsen H.R."/>
        </authorList>
    </citation>
    <scope>NUCLEOTIDE SEQUENCE [LARGE SCALE GENOMIC DNA]</scope>
    <source>
        <strain evidence="3 5">DSM 43363</strain>
    </source>
</reference>
<organism evidence="3 5">
    <name type="scientific">Micromonospora peucetia</name>
    <dbReference type="NCBI Taxonomy" id="47871"/>
    <lineage>
        <taxon>Bacteria</taxon>
        <taxon>Bacillati</taxon>
        <taxon>Actinomycetota</taxon>
        <taxon>Actinomycetes</taxon>
        <taxon>Micromonosporales</taxon>
        <taxon>Micromonosporaceae</taxon>
        <taxon>Micromonospora</taxon>
    </lineage>
</organism>
<proteinExistence type="predicted"/>
<reference evidence="4 6" key="2">
    <citation type="submission" date="2022-10" db="EMBL/GenBank/DDBJ databases">
        <title>The complete genomes of actinobacterial strains from the NBC collection.</title>
        <authorList>
            <person name="Joergensen T.S."/>
            <person name="Alvarez Arevalo M."/>
            <person name="Sterndorff E.B."/>
            <person name="Faurdal D."/>
            <person name="Vuksanovic O."/>
            <person name="Mourched A.-S."/>
            <person name="Charusanti P."/>
            <person name="Shaw S."/>
            <person name="Blin K."/>
            <person name="Weber T."/>
        </authorList>
    </citation>
    <scope>NUCLEOTIDE SEQUENCE [LARGE SCALE GENOMIC DNA]</scope>
    <source>
        <strain evidence="4 6">NBC 01809</strain>
    </source>
</reference>
<dbReference type="Gene3D" id="1.20.120.520">
    <property type="entry name" value="nmb1532 protein domain like"/>
    <property type="match status" value="1"/>
</dbReference>
<dbReference type="AlphaFoldDB" id="A0A1C6VNL1"/>
<dbReference type="CDD" id="cd12108">
    <property type="entry name" value="Hr-like"/>
    <property type="match status" value="1"/>
</dbReference>